<dbReference type="SUPFAM" id="SSF46565">
    <property type="entry name" value="Chaperone J-domain"/>
    <property type="match status" value="1"/>
</dbReference>
<reference evidence="5 6" key="1">
    <citation type="journal article" date="2018" name="PLoS ONE">
        <title>The draft genome of Kipferlia bialata reveals reductive genome evolution in fornicate parasites.</title>
        <authorList>
            <person name="Tanifuji G."/>
            <person name="Takabayashi S."/>
            <person name="Kume K."/>
            <person name="Takagi M."/>
            <person name="Nakayama T."/>
            <person name="Kamikawa R."/>
            <person name="Inagaki Y."/>
            <person name="Hashimoto T."/>
        </authorList>
    </citation>
    <scope>NUCLEOTIDE SEQUENCE [LARGE SCALE GENOMIC DNA]</scope>
    <source>
        <strain evidence="5">NY0173</strain>
    </source>
</reference>
<feature type="region of interest" description="Disordered" evidence="2">
    <location>
        <begin position="231"/>
        <end position="250"/>
    </location>
</feature>
<feature type="compositionally biased region" description="Polar residues" evidence="2">
    <location>
        <begin position="231"/>
        <end position="241"/>
    </location>
</feature>
<accession>A0A9K3CSZ8</accession>
<evidence type="ECO:0000259" key="4">
    <source>
        <dbReference type="PROSITE" id="PS50076"/>
    </source>
</evidence>
<dbReference type="InterPro" id="IPR001623">
    <property type="entry name" value="DnaJ_domain"/>
</dbReference>
<feature type="region of interest" description="Disordered" evidence="2">
    <location>
        <begin position="362"/>
        <end position="397"/>
    </location>
</feature>
<keyword evidence="3" id="KW-0472">Membrane</keyword>
<keyword evidence="3" id="KW-1133">Transmembrane helix</keyword>
<feature type="region of interest" description="Disordered" evidence="2">
    <location>
        <begin position="1"/>
        <end position="87"/>
    </location>
</feature>
<keyword evidence="3" id="KW-0812">Transmembrane</keyword>
<dbReference type="AlphaFoldDB" id="A0A9K3CSZ8"/>
<protein>
    <recommendedName>
        <fullName evidence="4">J domain-containing protein</fullName>
    </recommendedName>
</protein>
<sequence>SQADSSEVQAPLSNMSSASDAGVSGRQRGQEQGKRRRRKGEKEAMKAAREQERQERQAQEASSDEEAEADDTPAEKQKQKEEDEFCLEEELTKHGMDALRTAYERPLPGGDTDEEMSSDSEGYVEAPFYQPMKPDPTLPRVLNAPDAVSKTLSKYRVPPIVRFRTVREFRDFIKRFPKISFPDEVVESIKAKIVESQRDKQMQVLFELGSGRLRVVKMKDGYDMDALTTAPSQSLSASQGTAKGGKKREPRPQASVARLCSVCCFVLLGCVSLFGLAFYLGQRFAPERFSFDFSGGKEQIDYYAVLDMPHDATTKEIQKRYRQLALELHPDRNPGCTDCEAKFAAVAEAYKALTDDERRAHIDQYGQDLSERERKQREKAKKDKPHVKPVRGYGMRR</sequence>
<evidence type="ECO:0000256" key="3">
    <source>
        <dbReference type="SAM" id="Phobius"/>
    </source>
</evidence>
<proteinExistence type="predicted"/>
<feature type="compositionally biased region" description="Basic residues" evidence="2">
    <location>
        <begin position="377"/>
        <end position="397"/>
    </location>
</feature>
<dbReference type="InterPro" id="IPR036869">
    <property type="entry name" value="J_dom_sf"/>
</dbReference>
<dbReference type="PROSITE" id="PS50076">
    <property type="entry name" value="DNAJ_2"/>
    <property type="match status" value="1"/>
</dbReference>
<feature type="non-terminal residue" evidence="5">
    <location>
        <position position="1"/>
    </location>
</feature>
<dbReference type="CDD" id="cd06257">
    <property type="entry name" value="DnaJ"/>
    <property type="match status" value="1"/>
</dbReference>
<dbReference type="EMBL" id="BDIP01000783">
    <property type="protein sequence ID" value="GIQ82698.1"/>
    <property type="molecule type" value="Genomic_DNA"/>
</dbReference>
<dbReference type="PANTHER" id="PTHR44145:SF3">
    <property type="entry name" value="DNAJ HOMOLOG SUBFAMILY A MEMBER 3, MITOCHONDRIAL"/>
    <property type="match status" value="1"/>
</dbReference>
<keyword evidence="1" id="KW-0143">Chaperone</keyword>
<evidence type="ECO:0000313" key="5">
    <source>
        <dbReference type="EMBL" id="GIQ82698.1"/>
    </source>
</evidence>
<dbReference type="PANTHER" id="PTHR44145">
    <property type="entry name" value="DNAJ HOMOLOG SUBFAMILY A MEMBER 3, MITOCHONDRIAL"/>
    <property type="match status" value="1"/>
</dbReference>
<feature type="compositionally biased region" description="Acidic residues" evidence="2">
    <location>
        <begin position="62"/>
        <end position="72"/>
    </location>
</feature>
<comment type="caution">
    <text evidence="5">The sequence shown here is derived from an EMBL/GenBank/DDBJ whole genome shotgun (WGS) entry which is preliminary data.</text>
</comment>
<gene>
    <name evidence="5" type="ORF">KIPB_003880</name>
</gene>
<feature type="domain" description="J" evidence="4">
    <location>
        <begin position="301"/>
        <end position="366"/>
    </location>
</feature>
<name>A0A9K3CSZ8_9EUKA</name>
<evidence type="ECO:0000313" key="6">
    <source>
        <dbReference type="Proteomes" id="UP000265618"/>
    </source>
</evidence>
<feature type="transmembrane region" description="Helical" evidence="3">
    <location>
        <begin position="256"/>
        <end position="280"/>
    </location>
</feature>
<dbReference type="OrthoDB" id="442087at2759"/>
<evidence type="ECO:0000256" key="1">
    <source>
        <dbReference type="ARBA" id="ARBA00023186"/>
    </source>
</evidence>
<evidence type="ECO:0000256" key="2">
    <source>
        <dbReference type="SAM" id="MobiDB-lite"/>
    </source>
</evidence>
<dbReference type="Gene3D" id="1.10.287.110">
    <property type="entry name" value="DnaJ domain"/>
    <property type="match status" value="1"/>
</dbReference>
<dbReference type="SMART" id="SM00271">
    <property type="entry name" value="DnaJ"/>
    <property type="match status" value="1"/>
</dbReference>
<dbReference type="InterPro" id="IPR051938">
    <property type="entry name" value="Apopto_cytoskel_mod"/>
</dbReference>
<dbReference type="Proteomes" id="UP000265618">
    <property type="component" value="Unassembled WGS sequence"/>
</dbReference>
<keyword evidence="6" id="KW-1185">Reference proteome</keyword>
<organism evidence="5 6">
    <name type="scientific">Kipferlia bialata</name>
    <dbReference type="NCBI Taxonomy" id="797122"/>
    <lineage>
        <taxon>Eukaryota</taxon>
        <taxon>Metamonada</taxon>
        <taxon>Carpediemonas-like organisms</taxon>
        <taxon>Kipferlia</taxon>
    </lineage>
</organism>
<feature type="compositionally biased region" description="Polar residues" evidence="2">
    <location>
        <begin position="1"/>
        <end position="19"/>
    </location>
</feature>
<dbReference type="PRINTS" id="PR00625">
    <property type="entry name" value="JDOMAIN"/>
</dbReference>
<dbReference type="Pfam" id="PF00226">
    <property type="entry name" value="DnaJ"/>
    <property type="match status" value="1"/>
</dbReference>
<feature type="compositionally biased region" description="Basic and acidic residues" evidence="2">
    <location>
        <begin position="40"/>
        <end position="58"/>
    </location>
</feature>